<keyword evidence="1" id="KW-0175">Coiled coil</keyword>
<proteinExistence type="predicted"/>
<organism evidence="3">
    <name type="scientific">Myoviridae sp. ct8mY9</name>
    <dbReference type="NCBI Taxonomy" id="2827664"/>
    <lineage>
        <taxon>Viruses</taxon>
        <taxon>Duplodnaviria</taxon>
        <taxon>Heunggongvirae</taxon>
        <taxon>Uroviricota</taxon>
        <taxon>Caudoviricetes</taxon>
    </lineage>
</organism>
<evidence type="ECO:0008006" key="4">
    <source>
        <dbReference type="Google" id="ProtNLM"/>
    </source>
</evidence>
<evidence type="ECO:0000256" key="1">
    <source>
        <dbReference type="SAM" id="Coils"/>
    </source>
</evidence>
<protein>
    <recommendedName>
        <fullName evidence="4">Holin</fullName>
    </recommendedName>
</protein>
<feature type="transmembrane region" description="Helical" evidence="2">
    <location>
        <begin position="6"/>
        <end position="26"/>
    </location>
</feature>
<keyword evidence="2" id="KW-0472">Membrane</keyword>
<keyword evidence="2" id="KW-1133">Transmembrane helix</keyword>
<accession>A0A8S5SFL8</accession>
<evidence type="ECO:0000256" key="2">
    <source>
        <dbReference type="SAM" id="Phobius"/>
    </source>
</evidence>
<reference evidence="3" key="1">
    <citation type="journal article" date="2021" name="Proc. Natl. Acad. Sci. U.S.A.">
        <title>A Catalog of Tens of Thousands of Viruses from Human Metagenomes Reveals Hidden Associations with Chronic Diseases.</title>
        <authorList>
            <person name="Tisza M.J."/>
            <person name="Buck C.B."/>
        </authorList>
    </citation>
    <scope>NUCLEOTIDE SEQUENCE</scope>
    <source>
        <strain evidence="3">Ct8mY9</strain>
    </source>
</reference>
<name>A0A8S5SFL8_9CAUD</name>
<sequence>MEEILNIIGNYTVSAIIVGLFIWDWISNKKKIADTIEQNAQCLEEIKKTNENTSVSLDLLKQQMEKTDNKIDKLLEERK</sequence>
<evidence type="ECO:0000313" key="3">
    <source>
        <dbReference type="EMBL" id="DAF49431.1"/>
    </source>
</evidence>
<feature type="coiled-coil region" evidence="1">
    <location>
        <begin position="32"/>
        <end position="77"/>
    </location>
</feature>
<dbReference type="EMBL" id="BK032581">
    <property type="protein sequence ID" value="DAF49431.1"/>
    <property type="molecule type" value="Genomic_DNA"/>
</dbReference>
<keyword evidence="2" id="KW-0812">Transmembrane</keyword>